<feature type="domain" description="Glycoside hydrolase family 38 central" evidence="5">
    <location>
        <begin position="273"/>
        <end position="351"/>
    </location>
</feature>
<evidence type="ECO:0000256" key="4">
    <source>
        <dbReference type="ARBA" id="ARBA00023295"/>
    </source>
</evidence>
<dbReference type="Proteomes" id="UP000244161">
    <property type="component" value="Unassembled WGS sequence"/>
</dbReference>
<accession>A0A2T5IEK1</accession>
<dbReference type="Pfam" id="PF01074">
    <property type="entry name" value="Glyco_hydro_38N"/>
    <property type="match status" value="1"/>
</dbReference>
<dbReference type="PANTHER" id="PTHR46017">
    <property type="entry name" value="ALPHA-MANNOSIDASE 2C1"/>
    <property type="match status" value="1"/>
</dbReference>
<dbReference type="Pfam" id="PF09261">
    <property type="entry name" value="Alpha-mann_mid"/>
    <property type="match status" value="1"/>
</dbReference>
<evidence type="ECO:0000256" key="1">
    <source>
        <dbReference type="ARBA" id="ARBA00009792"/>
    </source>
</evidence>
<evidence type="ECO:0000256" key="3">
    <source>
        <dbReference type="ARBA" id="ARBA00022801"/>
    </source>
</evidence>
<dbReference type="InterPro" id="IPR011330">
    <property type="entry name" value="Glyco_hydro/deAcase_b/a-brl"/>
</dbReference>
<evidence type="ECO:0000259" key="5">
    <source>
        <dbReference type="SMART" id="SM00872"/>
    </source>
</evidence>
<proteinExistence type="inferred from homology"/>
<dbReference type="AlphaFoldDB" id="A0A2T5IEK1"/>
<dbReference type="InterPro" id="IPR015341">
    <property type="entry name" value="Glyco_hydro_38_cen"/>
</dbReference>
<protein>
    <submittedName>
        <fullName evidence="6">Mannosylglycerate hydrolase</fullName>
    </submittedName>
</protein>
<dbReference type="CDD" id="cd10815">
    <property type="entry name" value="GH38N_AMII_EcMngB_like"/>
    <property type="match status" value="1"/>
</dbReference>
<dbReference type="SUPFAM" id="SSF74650">
    <property type="entry name" value="Galactose mutarotase-like"/>
    <property type="match status" value="1"/>
</dbReference>
<dbReference type="Gene3D" id="2.70.98.30">
    <property type="entry name" value="Golgi alpha-mannosidase II, domain 4"/>
    <property type="match status" value="1"/>
</dbReference>
<dbReference type="PANTHER" id="PTHR46017:SF2">
    <property type="entry name" value="MANNOSYLGLYCERATE HYDROLASE"/>
    <property type="match status" value="1"/>
</dbReference>
<sequence length="855" mass="97875">MKRDIKIIMHTHWDREWYFTKDETKVLLRNHMEEVMSYLEKHPDAIYILDGQSVMIDDYLELEPKAEERLRNLVGKGSLRVGPWYTQTDLLLVHGESIYRNLYYGIKRASEFGEPMKVGYAPDTFGHASQMPQIYNQFGIESTFFWRGFSELKAKKSDFLWEGIDGTKIVGVNLAAGYQGAKYLEENIDELEDRMNKIMPVLDKYSAGDARLIMNGHDQMPIQSNIETVMENMREIYPDDSISISDFESYVDSLDKDSLEVVNGELTHSRHARIHRTIGSTRMDIKLLNSEIEYNLYNVLEPLAVIGEDAGISYPHGVVEAILKLLFGAHAHDSIGGCNSDKVNQDIKQRLLCAKEMIDTQIELHLRLLTMADRTNNNTLVIVNPLPEGRQDEYVEMEMITRTKGFKILDEEDKEVPYTLLSQGEEDAGLIDRQVAARLLDIKVYRSKVMVHVDQMEGLSVRYFKFLEVEHIHDALIVAEGKGIENRWGKLYVADNILNYEDYVTGKLHKNILSIENSGDAGDSYDYSPPLKDRVINSSTAGILQVEKKSGKGIQEMIFTWSMAVPSDLSQREEGPDDIEAVFSGTFRMFDNDPKVHAEINHVNLAKDSRYRLVMKTGIVSDEVSVDGYLSEQKKLVYLAEELSVWEEENWVEKPVSIETCQSYVSLKEERGEAVLYTYGLKEYEVLEDEIHLTLLRSFSHLGKRELVNRPGRPSGIEIETPDNELMGKTFTFHVAFSFHKTELNLGKEAKKYLSPIMGYQRKEFNRFNLNAREELVISKGNLTLDLGQAVVSAVKLTEAENEIFLRIFNPTGETLVIKLPEKTYRADAMENRLESMEIATLKPQEILNMIVDKK</sequence>
<dbReference type="SUPFAM" id="SSF88713">
    <property type="entry name" value="Glycoside hydrolase/deacetylase"/>
    <property type="match status" value="1"/>
</dbReference>
<dbReference type="SMART" id="SM00872">
    <property type="entry name" value="Alpha-mann_mid"/>
    <property type="match status" value="1"/>
</dbReference>
<dbReference type="InterPro" id="IPR027291">
    <property type="entry name" value="Glyco_hydro_38_N_sf"/>
</dbReference>
<name>A0A2T5IEK1_9LACT</name>
<reference evidence="6 7" key="1">
    <citation type="submission" date="2018-04" db="EMBL/GenBank/DDBJ databases">
        <title>Genomic Encyclopedia of Archaeal and Bacterial Type Strains, Phase II (KMG-II): from individual species to whole genera.</title>
        <authorList>
            <person name="Goeker M."/>
        </authorList>
    </citation>
    <scope>NUCLEOTIDE SEQUENCE [LARGE SCALE GENOMIC DNA]</scope>
    <source>
        <strain evidence="6 7">DSM 18806</strain>
    </source>
</reference>
<dbReference type="EMBL" id="QAOM01000018">
    <property type="protein sequence ID" value="PTQ82233.1"/>
    <property type="molecule type" value="Genomic_DNA"/>
</dbReference>
<dbReference type="GO" id="GO:0006013">
    <property type="term" value="P:mannose metabolic process"/>
    <property type="evidence" value="ECO:0007669"/>
    <property type="project" value="InterPro"/>
</dbReference>
<keyword evidence="4" id="KW-0326">Glycosidase</keyword>
<organism evidence="6 7">
    <name type="scientific">Trichococcus patagoniensis</name>
    <dbReference type="NCBI Taxonomy" id="382641"/>
    <lineage>
        <taxon>Bacteria</taxon>
        <taxon>Bacillati</taxon>
        <taxon>Bacillota</taxon>
        <taxon>Bacilli</taxon>
        <taxon>Lactobacillales</taxon>
        <taxon>Carnobacteriaceae</taxon>
        <taxon>Trichococcus</taxon>
    </lineage>
</organism>
<keyword evidence="3 6" id="KW-0378">Hydrolase</keyword>
<gene>
    <name evidence="6" type="ORF">C8U37_11840</name>
</gene>
<evidence type="ECO:0000313" key="7">
    <source>
        <dbReference type="Proteomes" id="UP000244161"/>
    </source>
</evidence>
<dbReference type="InterPro" id="IPR037094">
    <property type="entry name" value="Glyco_hydro_38_cen_sf"/>
</dbReference>
<dbReference type="GO" id="GO:0009313">
    <property type="term" value="P:oligosaccharide catabolic process"/>
    <property type="evidence" value="ECO:0007669"/>
    <property type="project" value="TreeGrafter"/>
</dbReference>
<comment type="similarity">
    <text evidence="1">Belongs to the glycosyl hydrolase 38 family.</text>
</comment>
<evidence type="ECO:0000256" key="2">
    <source>
        <dbReference type="ARBA" id="ARBA00022723"/>
    </source>
</evidence>
<keyword evidence="7" id="KW-1185">Reference proteome</keyword>
<comment type="caution">
    <text evidence="6">The sequence shown here is derived from an EMBL/GenBank/DDBJ whole genome shotgun (WGS) entry which is preliminary data.</text>
</comment>
<dbReference type="RefSeq" id="WP_170100279.1">
    <property type="nucleotide sequence ID" value="NZ_QAOM01000018.1"/>
</dbReference>
<dbReference type="InterPro" id="IPR000602">
    <property type="entry name" value="Glyco_hydro_38_N"/>
</dbReference>
<dbReference type="Gene3D" id="3.20.110.10">
    <property type="entry name" value="Glycoside hydrolase 38, N terminal domain"/>
    <property type="match status" value="1"/>
</dbReference>
<keyword evidence="2" id="KW-0479">Metal-binding</keyword>
<dbReference type="GO" id="GO:0030246">
    <property type="term" value="F:carbohydrate binding"/>
    <property type="evidence" value="ECO:0007669"/>
    <property type="project" value="InterPro"/>
</dbReference>
<evidence type="ECO:0000313" key="6">
    <source>
        <dbReference type="EMBL" id="PTQ82233.1"/>
    </source>
</evidence>
<dbReference type="SUPFAM" id="SSF88688">
    <property type="entry name" value="Families 57/38 glycoside transferase middle domain"/>
    <property type="match status" value="1"/>
</dbReference>
<dbReference type="InterPro" id="IPR028995">
    <property type="entry name" value="Glyco_hydro_57/38_cen_sf"/>
</dbReference>
<dbReference type="Gene3D" id="1.20.1270.50">
    <property type="entry name" value="Glycoside hydrolase family 38, central domain"/>
    <property type="match status" value="1"/>
</dbReference>
<dbReference type="GO" id="GO:0046872">
    <property type="term" value="F:metal ion binding"/>
    <property type="evidence" value="ECO:0007669"/>
    <property type="project" value="UniProtKB-KW"/>
</dbReference>
<dbReference type="InterPro" id="IPR011013">
    <property type="entry name" value="Gal_mutarotase_sf_dom"/>
</dbReference>
<dbReference type="GO" id="GO:0004559">
    <property type="term" value="F:alpha-mannosidase activity"/>
    <property type="evidence" value="ECO:0007669"/>
    <property type="project" value="InterPro"/>
</dbReference>